<dbReference type="Pfam" id="PF12705">
    <property type="entry name" value="PDDEXK_1"/>
    <property type="match status" value="1"/>
</dbReference>
<dbReference type="RefSeq" id="WP_093751077.1">
    <property type="nucleotide sequence ID" value="NZ_FNNG01000002.1"/>
</dbReference>
<dbReference type="InterPro" id="IPR027417">
    <property type="entry name" value="P-loop_NTPase"/>
</dbReference>
<dbReference type="InterPro" id="IPR011604">
    <property type="entry name" value="PDDEXK-like_dom_sf"/>
</dbReference>
<keyword evidence="4" id="KW-0378">Hydrolase</keyword>
<dbReference type="SUPFAM" id="SSF52540">
    <property type="entry name" value="P-loop containing nucleoside triphosphate hydrolases"/>
    <property type="match status" value="2"/>
</dbReference>
<dbReference type="AlphaFoldDB" id="A0A1H2TS31"/>
<evidence type="ECO:0000259" key="11">
    <source>
        <dbReference type="Pfam" id="PF21445"/>
    </source>
</evidence>
<evidence type="ECO:0000256" key="2">
    <source>
        <dbReference type="ARBA" id="ARBA00022741"/>
    </source>
</evidence>
<evidence type="ECO:0000256" key="7">
    <source>
        <dbReference type="ARBA" id="ARBA00022840"/>
    </source>
</evidence>
<dbReference type="GO" id="GO:0005524">
    <property type="term" value="F:ATP binding"/>
    <property type="evidence" value="ECO:0007669"/>
    <property type="project" value="UniProtKB-KW"/>
</dbReference>
<evidence type="ECO:0000256" key="5">
    <source>
        <dbReference type="ARBA" id="ARBA00022806"/>
    </source>
</evidence>
<evidence type="ECO:0000256" key="6">
    <source>
        <dbReference type="ARBA" id="ARBA00022839"/>
    </source>
</evidence>
<protein>
    <submittedName>
        <fullName evidence="12">ATP-dependent helicase/DNAse subunit B</fullName>
    </submittedName>
</protein>
<feature type="domain" description="ATP-dependent helicase/deoxyribonuclease subunit B N-terminal" evidence="11">
    <location>
        <begin position="8"/>
        <end position="230"/>
    </location>
</feature>
<evidence type="ECO:0000256" key="9">
    <source>
        <dbReference type="ARBA" id="ARBA00023204"/>
    </source>
</evidence>
<dbReference type="GO" id="GO:0004386">
    <property type="term" value="F:helicase activity"/>
    <property type="evidence" value="ECO:0007669"/>
    <property type="project" value="UniProtKB-KW"/>
</dbReference>
<evidence type="ECO:0000259" key="10">
    <source>
        <dbReference type="Pfam" id="PF12705"/>
    </source>
</evidence>
<keyword evidence="13" id="KW-1185">Reference proteome</keyword>
<dbReference type="EMBL" id="FNNG01000002">
    <property type="protein sequence ID" value="SDW46661.1"/>
    <property type="molecule type" value="Genomic_DNA"/>
</dbReference>
<dbReference type="Gene3D" id="3.90.320.10">
    <property type="match status" value="1"/>
</dbReference>
<keyword evidence="9" id="KW-0234">DNA repair</keyword>
<keyword evidence="8" id="KW-0238">DNA-binding</keyword>
<dbReference type="GO" id="GO:0004527">
    <property type="term" value="F:exonuclease activity"/>
    <property type="evidence" value="ECO:0007669"/>
    <property type="project" value="UniProtKB-KW"/>
</dbReference>
<dbReference type="InterPro" id="IPR038726">
    <property type="entry name" value="PDDEXK_AddAB-type"/>
</dbReference>
<sequence>MADRIVYLGPYNNTKSNQLFNKAIDYLKQGKGNKFYYILPNGILLEDYRRRIIEKVGGAFDINLFTFDDIVDRLLEDEFYIFIDANTKEILLYQIISRLKQYNKLNFYRNISNKRGFIYSLIRIIGEIKRSLVTVDMYLERCPKEPFYTEIGLIYDEYEKNLNSHGFIDREESFFKSLKMLKGNNSFFNDLDFIIIDGFFDFRPQEMELLREMSRADCSIFINMPFGRNDNFKTLLETIEFLEDLGYRVEREEEGKLTYYEKLANNLFSSVKGQLKPNSNIHVLKAADNYLELKKIVEIIKGHILEGAQLKDMAVVLLNPSEYKDKLFKVFEEEKIPCSLNKEIKLIQLPLIKELTYIFQVKENTKKSIINRIKSNYFSLCNTEERDKLEYYLRKLAFKSLEDLMERTGSNTKFHMPNLDFILKTLEEEFNLIPAKASINDYTLILMDFIKKYNIEEKILHIYNEIKDFKLFYRDISAINRLKDILNKISSLNKIIKEEITFRDYINLLSNYLDEESVIETMGNRNGINILSPVTVRGKKYRALFLVGLSQGNYPNLIEENFFFKEDNYLKLKEIGLDIKNYHQRLDKESILFTTAIAACGENLYLSYSENATEDEKDIPSMFLDEILNAIEGDKSEEKVDLITVDIDYLIKNNHNELTTKRELLQYILEKYALSQYEGEGLSISTDLDKNVFSEIDDKITCEIERNTKKFSKYSGNINDEHISEDIKNIHKGKIFSISYLESYGKCPYYFLLNNLLNVEEMEREFEDFTPLDRGKINHEVLKVYYYNYEDQIRKYILGIETFDPEETYDFILNKIKENMNQLGVDLNSKLWQLRIENNTNRILEFIKSDLNRLTKMKKKLIPVGYEIDFGRREPFEIEIDGVKIPFTGVIDRLDKYVGEDKYIIIDYKNSSYSIRNIEDMIAGTSLQLPIYILSQKSKIVGALYGIISTGEFQVKIGIVDEKNLINKKNKGALTEEELDELLNITKGFIRSYIESIHKGNFSVDPKECLPYCTYKNICRYKPKISLL</sequence>
<evidence type="ECO:0000256" key="1">
    <source>
        <dbReference type="ARBA" id="ARBA00022722"/>
    </source>
</evidence>
<evidence type="ECO:0000313" key="13">
    <source>
        <dbReference type="Proteomes" id="UP000198828"/>
    </source>
</evidence>
<accession>A0A1H2TS31</accession>
<evidence type="ECO:0000256" key="3">
    <source>
        <dbReference type="ARBA" id="ARBA00022763"/>
    </source>
</evidence>
<keyword evidence="2" id="KW-0547">Nucleotide-binding</keyword>
<evidence type="ECO:0000256" key="4">
    <source>
        <dbReference type="ARBA" id="ARBA00022801"/>
    </source>
</evidence>
<keyword evidence="6" id="KW-0269">Exonuclease</keyword>
<feature type="domain" description="PD-(D/E)XK endonuclease-like" evidence="10">
    <location>
        <begin position="736"/>
        <end position="1020"/>
    </location>
</feature>
<evidence type="ECO:0000313" key="12">
    <source>
        <dbReference type="EMBL" id="SDW46661.1"/>
    </source>
</evidence>
<dbReference type="Gene3D" id="1.10.10.160">
    <property type="match status" value="1"/>
</dbReference>
<proteinExistence type="predicted"/>
<keyword evidence="3" id="KW-0227">DNA damage</keyword>
<dbReference type="InterPro" id="IPR013986">
    <property type="entry name" value="DExx_box_DNA_helicase_dom_sf"/>
</dbReference>
<keyword evidence="1" id="KW-0540">Nuclease</keyword>
<dbReference type="InterPro" id="IPR049035">
    <property type="entry name" value="ADDB_N"/>
</dbReference>
<gene>
    <name evidence="12" type="ORF">SAMN05660923_00792</name>
</gene>
<dbReference type="GO" id="GO:0006281">
    <property type="term" value="P:DNA repair"/>
    <property type="evidence" value="ECO:0007669"/>
    <property type="project" value="UniProtKB-KW"/>
</dbReference>
<organism evidence="12 13">
    <name type="scientific">Tepidimicrobium xylanilyticum</name>
    <dbReference type="NCBI Taxonomy" id="1123352"/>
    <lineage>
        <taxon>Bacteria</taxon>
        <taxon>Bacillati</taxon>
        <taxon>Bacillota</taxon>
        <taxon>Tissierellia</taxon>
        <taxon>Tissierellales</taxon>
        <taxon>Tepidimicrobiaceae</taxon>
        <taxon>Tepidimicrobium</taxon>
    </lineage>
</organism>
<dbReference type="OrthoDB" id="9758506at2"/>
<dbReference type="Gene3D" id="3.40.50.300">
    <property type="entry name" value="P-loop containing nucleotide triphosphate hydrolases"/>
    <property type="match status" value="3"/>
</dbReference>
<keyword evidence="5 12" id="KW-0347">Helicase</keyword>
<evidence type="ECO:0000256" key="8">
    <source>
        <dbReference type="ARBA" id="ARBA00023125"/>
    </source>
</evidence>
<dbReference type="GO" id="GO:0003677">
    <property type="term" value="F:DNA binding"/>
    <property type="evidence" value="ECO:0007669"/>
    <property type="project" value="UniProtKB-KW"/>
</dbReference>
<name>A0A1H2TS31_9FIRM</name>
<reference evidence="12 13" key="1">
    <citation type="submission" date="2016-10" db="EMBL/GenBank/DDBJ databases">
        <authorList>
            <person name="de Groot N.N."/>
        </authorList>
    </citation>
    <scope>NUCLEOTIDE SEQUENCE [LARGE SCALE GENOMIC DNA]</scope>
    <source>
        <strain evidence="12 13">DSM 23310</strain>
    </source>
</reference>
<dbReference type="Proteomes" id="UP000198828">
    <property type="component" value="Unassembled WGS sequence"/>
</dbReference>
<keyword evidence="7" id="KW-0067">ATP-binding</keyword>
<dbReference type="Pfam" id="PF21445">
    <property type="entry name" value="ADDB_N"/>
    <property type="match status" value="1"/>
</dbReference>